<keyword evidence="1" id="KW-0812">Transmembrane</keyword>
<dbReference type="CDD" id="cd07389">
    <property type="entry name" value="MPP_PhoD"/>
    <property type="match status" value="1"/>
</dbReference>
<dbReference type="InterPro" id="IPR038607">
    <property type="entry name" value="PhoD-like_sf"/>
</dbReference>
<dbReference type="InterPro" id="IPR052900">
    <property type="entry name" value="Phospholipid_Metab_Enz"/>
</dbReference>
<dbReference type="InterPro" id="IPR029052">
    <property type="entry name" value="Metallo-depent_PP-like"/>
</dbReference>
<dbReference type="EMBL" id="JAWRVE010000005">
    <property type="protein sequence ID" value="KAL1881897.1"/>
    <property type="molecule type" value="Genomic_DNA"/>
</dbReference>
<organism evidence="3 4">
    <name type="scientific">Diaporthe australafricana</name>
    <dbReference type="NCBI Taxonomy" id="127596"/>
    <lineage>
        <taxon>Eukaryota</taxon>
        <taxon>Fungi</taxon>
        <taxon>Dikarya</taxon>
        <taxon>Ascomycota</taxon>
        <taxon>Pezizomycotina</taxon>
        <taxon>Sordariomycetes</taxon>
        <taxon>Sordariomycetidae</taxon>
        <taxon>Diaporthales</taxon>
        <taxon>Diaporthaceae</taxon>
        <taxon>Diaporthe</taxon>
    </lineage>
</organism>
<evidence type="ECO:0000313" key="4">
    <source>
        <dbReference type="Proteomes" id="UP001583177"/>
    </source>
</evidence>
<evidence type="ECO:0000259" key="2">
    <source>
        <dbReference type="Pfam" id="PF09423"/>
    </source>
</evidence>
<dbReference type="PANTHER" id="PTHR43606:SF2">
    <property type="entry name" value="ALKALINE PHOSPHATASE FAMILY PROTEIN (AFU_ORTHOLOGUE AFUA_5G03860)"/>
    <property type="match status" value="1"/>
</dbReference>
<protein>
    <recommendedName>
        <fullName evidence="2">PhoD-like phosphatase metallophosphatase domain-containing protein</fullName>
    </recommendedName>
</protein>
<feature type="transmembrane region" description="Helical" evidence="1">
    <location>
        <begin position="30"/>
        <end position="52"/>
    </location>
</feature>
<comment type="caution">
    <text evidence="3">The sequence shown here is derived from an EMBL/GenBank/DDBJ whole genome shotgun (WGS) entry which is preliminary data.</text>
</comment>
<sequence length="615" mass="69473">MAIENVLTQSSTIILRAVSYFFLRWGLLPPLAPIAFTAFVIYIPAAISSFFYTLQNGQEEEVIETRTARTRQFTEVDGVVLEETDVTDTETVLDTSRAVSLWKTILTGVPNPRNLVLTLLTFLINLACVTMVADRTYSEQMIPTEDLSFVRLGFVSDKEIKFLVREPNQSKLPVVFEIRIKENELPFATNEFQKAGGIQNTSSDTDYTAVVTLPLMHHSQNTYEWRTSNGHRGEVTSAPEAGKYPDKFDGKFTFLSTSCIVNRLPYNPLDHPLAIPGMRHLSKLLPNLGAQFMLFLGDFIYADVPRGWGESADDYRQKYRAVYASPEWPSVGQNLSWIHVLDDHEIQNDWDGNTTGIYTAAVEPWHNYHTSVNPPAVRRSDSTVAKTGVTWFEFAQGPANFFMADTRSYRSSNKINYEDKDKSMLGAEQLADLIAFLQKPEPKGIDWKIIASSVPFTKNWPVNVQDTWGGFLVERQKILEEMWDVAARGIGVVVLSGDRHEFAATKFPPPKDSKWAEEATVYEFSASPLSQFYSPIGTYRQSDDEDVEIKYINKGYSKFGAITIEKVPESDKSSLSYRLFVDGVEAWNTTVLSPDRTVLSKFSTANLWDRFTGSR</sequence>
<dbReference type="SUPFAM" id="SSF56300">
    <property type="entry name" value="Metallo-dependent phosphatases"/>
    <property type="match status" value="1"/>
</dbReference>
<dbReference type="Proteomes" id="UP001583177">
    <property type="component" value="Unassembled WGS sequence"/>
</dbReference>
<feature type="domain" description="PhoD-like phosphatase metallophosphatase" evidence="2">
    <location>
        <begin position="289"/>
        <end position="549"/>
    </location>
</feature>
<gene>
    <name evidence="3" type="ORF">Daus18300_000951</name>
</gene>
<keyword evidence="1" id="KW-1133">Transmembrane helix</keyword>
<evidence type="ECO:0000313" key="3">
    <source>
        <dbReference type="EMBL" id="KAL1881897.1"/>
    </source>
</evidence>
<accession>A0ABR3Y0S6</accession>
<dbReference type="InterPro" id="IPR018946">
    <property type="entry name" value="PhoD-like_MPP"/>
</dbReference>
<evidence type="ECO:0000256" key="1">
    <source>
        <dbReference type="SAM" id="Phobius"/>
    </source>
</evidence>
<dbReference type="Gene3D" id="3.60.21.70">
    <property type="entry name" value="PhoD-like phosphatase"/>
    <property type="match status" value="1"/>
</dbReference>
<reference evidence="3 4" key="1">
    <citation type="journal article" date="2024" name="IMA Fungus">
        <title>IMA Genome - F19 : A genome assembly and annotation guide to empower mycologists, including annotated draft genome sequences of Ceratocystis pirilliformis, Diaporthe australafricana, Fusarium ophioides, Paecilomyces lecythidis, and Sporothrix stenoceras.</title>
        <authorList>
            <person name="Aylward J."/>
            <person name="Wilson A.M."/>
            <person name="Visagie C.M."/>
            <person name="Spraker J."/>
            <person name="Barnes I."/>
            <person name="Buitendag C."/>
            <person name="Ceriani C."/>
            <person name="Del Mar Angel L."/>
            <person name="du Plessis D."/>
            <person name="Fuchs T."/>
            <person name="Gasser K."/>
            <person name="Kramer D."/>
            <person name="Li W."/>
            <person name="Munsamy K."/>
            <person name="Piso A."/>
            <person name="Price J.L."/>
            <person name="Sonnekus B."/>
            <person name="Thomas C."/>
            <person name="van der Nest A."/>
            <person name="van Dijk A."/>
            <person name="van Heerden A."/>
            <person name="van Vuuren N."/>
            <person name="Yilmaz N."/>
            <person name="Duong T.A."/>
            <person name="van der Merwe N.A."/>
            <person name="Wingfield M.J."/>
            <person name="Wingfield B.D."/>
        </authorList>
    </citation>
    <scope>NUCLEOTIDE SEQUENCE [LARGE SCALE GENOMIC DNA]</scope>
    <source>
        <strain evidence="3 4">CMW 18300</strain>
    </source>
</reference>
<dbReference type="PANTHER" id="PTHR43606">
    <property type="entry name" value="PHOSPHATASE, PUTATIVE (AFU_ORTHOLOGUE AFUA_6G08710)-RELATED"/>
    <property type="match status" value="1"/>
</dbReference>
<proteinExistence type="predicted"/>
<keyword evidence="1" id="KW-0472">Membrane</keyword>
<name>A0ABR3Y0S6_9PEZI</name>
<dbReference type="Pfam" id="PF09423">
    <property type="entry name" value="PhoD"/>
    <property type="match status" value="1"/>
</dbReference>
<keyword evidence="4" id="KW-1185">Reference proteome</keyword>